<proteinExistence type="predicted"/>
<comment type="caution">
    <text evidence="1">The sequence shown here is derived from an EMBL/GenBank/DDBJ whole genome shotgun (WGS) entry which is preliminary data.</text>
</comment>
<feature type="non-terminal residue" evidence="1">
    <location>
        <position position="1"/>
    </location>
</feature>
<evidence type="ECO:0000313" key="1">
    <source>
        <dbReference type="EMBL" id="GAH03861.1"/>
    </source>
</evidence>
<reference evidence="1" key="1">
    <citation type="journal article" date="2014" name="Front. Microbiol.">
        <title>High frequency of phylogenetically diverse reductive dehalogenase-homologous genes in deep subseafloor sedimentary metagenomes.</title>
        <authorList>
            <person name="Kawai M."/>
            <person name="Futagami T."/>
            <person name="Toyoda A."/>
            <person name="Takaki Y."/>
            <person name="Nishi S."/>
            <person name="Hori S."/>
            <person name="Arai W."/>
            <person name="Tsubouchi T."/>
            <person name="Morono Y."/>
            <person name="Uchiyama I."/>
            <person name="Ito T."/>
            <person name="Fujiyama A."/>
            <person name="Inagaki F."/>
            <person name="Takami H."/>
        </authorList>
    </citation>
    <scope>NUCLEOTIDE SEQUENCE</scope>
    <source>
        <strain evidence="1">Expedition CK06-06</strain>
    </source>
</reference>
<dbReference type="AlphaFoldDB" id="X1C722"/>
<gene>
    <name evidence="1" type="ORF">S01H4_46086</name>
</gene>
<accession>X1C722</accession>
<name>X1C722_9ZZZZ</name>
<sequence>DNTNSQFYIGFDKFEIEILQKHFNEEFEKIKEERDDFLKVLQAGNIRDLKSAKKVKSKKCRRLIDLAKELGLIEISGENIYQKGEKHDDVTNEWNELDIFIDKPNVKHVHVKIGKDELMKKIKGS</sequence>
<dbReference type="EMBL" id="BART01025717">
    <property type="protein sequence ID" value="GAH03861.1"/>
    <property type="molecule type" value="Genomic_DNA"/>
</dbReference>
<protein>
    <submittedName>
        <fullName evidence="1">Uncharacterized protein</fullName>
    </submittedName>
</protein>
<organism evidence="1">
    <name type="scientific">marine sediment metagenome</name>
    <dbReference type="NCBI Taxonomy" id="412755"/>
    <lineage>
        <taxon>unclassified sequences</taxon>
        <taxon>metagenomes</taxon>
        <taxon>ecological metagenomes</taxon>
    </lineage>
</organism>